<dbReference type="EMBL" id="ANJA01000237">
    <property type="protein sequence ID" value="ETO84785.1"/>
    <property type="molecule type" value="Genomic_DNA"/>
</dbReference>
<accession>A0A081B0X4</accession>
<feature type="signal peptide" evidence="4">
    <location>
        <begin position="1"/>
        <end position="21"/>
    </location>
</feature>
<keyword evidence="4" id="KW-0732">Signal</keyword>
<sequence>MKTFAVSCVIVLATLFGCANAHGYISHPKATYKPNTVYTTYNGVTSANVNRGFAGGIYNHEPVNNAKQFAEHWKATGYKSLRDMIDPISPGCGNTIDTATPVDVSSYTDMWWQNDEYKEGFLNSHHGPCEGWIDNKMVFHYDDCVAEFPSYPAKIPTDYSSCKGDKCLFVFYWLALHSPEWQIYKQCVPISNGGSGDVAGEASTANQTTPEAAPAAPEATTAALTTDFTKVDSTPAPADTPPTVTSNETPGTGKSMCKGRKRS</sequence>
<evidence type="ECO:0000313" key="6">
    <source>
        <dbReference type="Proteomes" id="UP000028582"/>
    </source>
</evidence>
<evidence type="ECO:0000256" key="3">
    <source>
        <dbReference type="SAM" id="MobiDB-lite"/>
    </source>
</evidence>
<evidence type="ECO:0008006" key="7">
    <source>
        <dbReference type="Google" id="ProtNLM"/>
    </source>
</evidence>
<organism evidence="5 6">
    <name type="scientific">Phytophthora nicotianae P1976</name>
    <dbReference type="NCBI Taxonomy" id="1317066"/>
    <lineage>
        <taxon>Eukaryota</taxon>
        <taxon>Sar</taxon>
        <taxon>Stramenopiles</taxon>
        <taxon>Oomycota</taxon>
        <taxon>Peronosporomycetes</taxon>
        <taxon>Peronosporales</taxon>
        <taxon>Peronosporaceae</taxon>
        <taxon>Phytophthora</taxon>
    </lineage>
</organism>
<dbReference type="PROSITE" id="PS51257">
    <property type="entry name" value="PROKAR_LIPOPROTEIN"/>
    <property type="match status" value="1"/>
</dbReference>
<evidence type="ECO:0000313" key="5">
    <source>
        <dbReference type="EMBL" id="ETO84785.1"/>
    </source>
</evidence>
<dbReference type="PANTHER" id="PTHR36575">
    <property type="entry name" value="BINDING PROTEIN, PUTATIVE (AFU_ORTHOLOGUE AFUA_1G14430)-RELATED"/>
    <property type="match status" value="1"/>
</dbReference>
<name>A0A081B0X4_PHYNI</name>
<feature type="compositionally biased region" description="Low complexity" evidence="3">
    <location>
        <begin position="204"/>
        <end position="246"/>
    </location>
</feature>
<dbReference type="PANTHER" id="PTHR36575:SF2">
    <property type="entry name" value="CHITIN-BINDING TYPE-4 DOMAIN-CONTAINING PROTEIN-RELATED"/>
    <property type="match status" value="1"/>
</dbReference>
<feature type="chain" id="PRO_5001754617" description="SCP domain-containing protein" evidence="4">
    <location>
        <begin position="22"/>
        <end position="263"/>
    </location>
</feature>
<comment type="caution">
    <text evidence="5">The sequence shown here is derived from an EMBL/GenBank/DDBJ whole genome shotgun (WGS) entry which is preliminary data.</text>
</comment>
<reference evidence="5 6" key="1">
    <citation type="submission" date="2013-11" db="EMBL/GenBank/DDBJ databases">
        <title>The Genome Sequence of Phytophthora parasitica P1976.</title>
        <authorList>
            <consortium name="The Broad Institute Genomics Platform"/>
            <person name="Russ C."/>
            <person name="Tyler B."/>
            <person name="Panabieres F."/>
            <person name="Shan W."/>
            <person name="Tripathy S."/>
            <person name="Grunwald N."/>
            <person name="Machado M."/>
            <person name="Johnson C.S."/>
            <person name="Walker B."/>
            <person name="Young S."/>
            <person name="Zeng Q."/>
            <person name="Gargeya S."/>
            <person name="Fitzgerald M."/>
            <person name="Haas B."/>
            <person name="Abouelleil A."/>
            <person name="Allen A.W."/>
            <person name="Alvarado L."/>
            <person name="Arachchi H.M."/>
            <person name="Berlin A.M."/>
            <person name="Chapman S.B."/>
            <person name="Gainer-Dewar J."/>
            <person name="Goldberg J."/>
            <person name="Griggs A."/>
            <person name="Gujja S."/>
            <person name="Hansen M."/>
            <person name="Howarth C."/>
            <person name="Imamovic A."/>
            <person name="Ireland A."/>
            <person name="Larimer J."/>
            <person name="McCowan C."/>
            <person name="Murphy C."/>
            <person name="Pearson M."/>
            <person name="Poon T.W."/>
            <person name="Priest M."/>
            <person name="Roberts A."/>
            <person name="Saif S."/>
            <person name="Shea T."/>
            <person name="Sisk P."/>
            <person name="Sykes S."/>
            <person name="Wortman J."/>
            <person name="Nusbaum C."/>
            <person name="Birren B."/>
        </authorList>
    </citation>
    <scope>NUCLEOTIDE SEQUENCE [LARGE SCALE GENOMIC DNA]</scope>
    <source>
        <strain evidence="5 6">P1976</strain>
    </source>
</reference>
<protein>
    <recommendedName>
        <fullName evidence="7">SCP domain-containing protein</fullName>
    </recommendedName>
</protein>
<proteinExistence type="predicted"/>
<dbReference type="Proteomes" id="UP000028582">
    <property type="component" value="Unassembled WGS sequence"/>
</dbReference>
<dbReference type="InterPro" id="IPR052282">
    <property type="entry name" value="Starch-active_LPMO"/>
</dbReference>
<evidence type="ECO:0000256" key="1">
    <source>
        <dbReference type="ARBA" id="ARBA00001973"/>
    </source>
</evidence>
<evidence type="ECO:0000256" key="4">
    <source>
        <dbReference type="SAM" id="SignalP"/>
    </source>
</evidence>
<dbReference type="AlphaFoldDB" id="A0A081B0X4"/>
<gene>
    <name evidence="5" type="ORF">F444_01339</name>
</gene>
<keyword evidence="2" id="KW-0186">Copper</keyword>
<feature type="region of interest" description="Disordered" evidence="3">
    <location>
        <begin position="198"/>
        <end position="263"/>
    </location>
</feature>
<comment type="cofactor">
    <cofactor evidence="1">
        <name>Cu(2+)</name>
        <dbReference type="ChEBI" id="CHEBI:29036"/>
    </cofactor>
</comment>
<evidence type="ECO:0000256" key="2">
    <source>
        <dbReference type="ARBA" id="ARBA00023008"/>
    </source>
</evidence>